<proteinExistence type="predicted"/>
<gene>
    <name evidence="3" type="ORF">GSTUM_00008063001</name>
</gene>
<keyword evidence="2" id="KW-0812">Transmembrane</keyword>
<organism evidence="3 4">
    <name type="scientific">Tuber melanosporum (strain Mel28)</name>
    <name type="common">Perigord black truffle</name>
    <dbReference type="NCBI Taxonomy" id="656061"/>
    <lineage>
        <taxon>Eukaryota</taxon>
        <taxon>Fungi</taxon>
        <taxon>Dikarya</taxon>
        <taxon>Ascomycota</taxon>
        <taxon>Pezizomycotina</taxon>
        <taxon>Pezizomycetes</taxon>
        <taxon>Pezizales</taxon>
        <taxon>Tuberaceae</taxon>
        <taxon>Tuber</taxon>
    </lineage>
</organism>
<evidence type="ECO:0000313" key="3">
    <source>
        <dbReference type="EMBL" id="CAZ84068.1"/>
    </source>
</evidence>
<name>D5GHN8_TUBMM</name>
<dbReference type="Proteomes" id="UP000006911">
    <property type="component" value="Unassembled WGS sequence"/>
</dbReference>
<evidence type="ECO:0000313" key="4">
    <source>
        <dbReference type="Proteomes" id="UP000006911"/>
    </source>
</evidence>
<keyword evidence="4" id="KW-1185">Reference proteome</keyword>
<feature type="region of interest" description="Disordered" evidence="1">
    <location>
        <begin position="1"/>
        <end position="29"/>
    </location>
</feature>
<dbReference type="HOGENOM" id="CLU_1950381_0_0_1"/>
<reference evidence="3 4" key="1">
    <citation type="journal article" date="2010" name="Nature">
        <title>Perigord black truffle genome uncovers evolutionary origins and mechanisms of symbiosis.</title>
        <authorList>
            <person name="Martin F."/>
            <person name="Kohler A."/>
            <person name="Murat C."/>
            <person name="Balestrini R."/>
            <person name="Coutinho P.M."/>
            <person name="Jaillon O."/>
            <person name="Montanini B."/>
            <person name="Morin E."/>
            <person name="Noel B."/>
            <person name="Percudani R."/>
            <person name="Porcel B."/>
            <person name="Rubini A."/>
            <person name="Amicucci A."/>
            <person name="Amselem J."/>
            <person name="Anthouard V."/>
            <person name="Arcioni S."/>
            <person name="Artiguenave F."/>
            <person name="Aury J.M."/>
            <person name="Ballario P."/>
            <person name="Bolchi A."/>
            <person name="Brenna A."/>
            <person name="Brun A."/>
            <person name="Buee M."/>
            <person name="Cantarel B."/>
            <person name="Chevalier G."/>
            <person name="Couloux A."/>
            <person name="Da Silva C."/>
            <person name="Denoeud F."/>
            <person name="Duplessis S."/>
            <person name="Ghignone S."/>
            <person name="Hilselberger B."/>
            <person name="Iotti M."/>
            <person name="Marcais B."/>
            <person name="Mello A."/>
            <person name="Miranda M."/>
            <person name="Pacioni G."/>
            <person name="Quesneville H."/>
            <person name="Riccioni C."/>
            <person name="Ruotolo R."/>
            <person name="Splivallo R."/>
            <person name="Stocchi V."/>
            <person name="Tisserant E."/>
            <person name="Viscomi A.R."/>
            <person name="Zambonelli A."/>
            <person name="Zampieri E."/>
            <person name="Henrissat B."/>
            <person name="Lebrun M.H."/>
            <person name="Paolocci F."/>
            <person name="Bonfante P."/>
            <person name="Ottonello S."/>
            <person name="Wincker P."/>
        </authorList>
    </citation>
    <scope>NUCLEOTIDE SEQUENCE [LARGE SCALE GENOMIC DNA]</scope>
    <source>
        <strain evidence="3 4">Mel28</strain>
    </source>
</reference>
<dbReference type="EMBL" id="FN430320">
    <property type="protein sequence ID" value="CAZ84068.1"/>
    <property type="molecule type" value="Genomic_DNA"/>
</dbReference>
<keyword evidence="2" id="KW-1133">Transmembrane helix</keyword>
<keyword evidence="2" id="KW-0472">Membrane</keyword>
<feature type="compositionally biased region" description="Low complexity" evidence="1">
    <location>
        <begin position="15"/>
        <end position="29"/>
    </location>
</feature>
<evidence type="ECO:0000256" key="1">
    <source>
        <dbReference type="SAM" id="MobiDB-lite"/>
    </source>
</evidence>
<dbReference type="InParanoid" id="D5GHN8"/>
<protein>
    <submittedName>
        <fullName evidence="3">(Perigord truffle) hypothetical protein</fullName>
    </submittedName>
</protein>
<accession>D5GHN8</accession>
<feature type="transmembrane region" description="Helical" evidence="2">
    <location>
        <begin position="58"/>
        <end position="79"/>
    </location>
</feature>
<dbReference type="AlphaFoldDB" id="D5GHN8"/>
<feature type="transmembrane region" description="Helical" evidence="2">
    <location>
        <begin position="91"/>
        <end position="113"/>
    </location>
</feature>
<evidence type="ECO:0000256" key="2">
    <source>
        <dbReference type="SAM" id="Phobius"/>
    </source>
</evidence>
<sequence length="129" mass="13570">MKRGVIVGGTEMPNSASIRSSGYSSSSGGKSVLLPRLCRGGVKAGTVRKGSFLPGLELGLLGAGGGVLGVVTLGGIVSGETDSSAIVANTVEIAFCLESSIFKLWAVALWRFWRWWRTSQIYNYISNAL</sequence>
<dbReference type="KEGG" id="tml:GSTUM_00008063001"/>